<proteinExistence type="predicted"/>
<dbReference type="Pfam" id="PF03372">
    <property type="entry name" value="Exo_endo_phos"/>
    <property type="match status" value="1"/>
</dbReference>
<name>A0AAE0A551_9ROSI</name>
<sequence length="584" mass="67451">MDGFLGPLILALSWNIRWLGSMEKRRAIRNMVLCHKPVFLFIQETKQGYFNNMVVKSLGGSLLTKGVGVEAIGKACGLVSLWNTELFNCKACISNERCIILMGELTNLKQDVVFCNVYAPNFEAERVKLWEFIVETQTAFPFPWCLRGDFNSVLDRTERKGGICNAGFIQNFSEFVRKARVIDLPTQGTWFTWTNNREHASWARLDQFLISSIVLSWFPKMVQIGFPRKLSDHIPIIIGKEKKNWGSTPFRFFNIWLEDKQMMGDAIKGWQDCKVKGLKGFVLFAKAKAAKSRLRKWAAEHKKDNSSLKRIERKLSDVEASTIKEGWTQNLRNERLSLLSEFSKCLWVEEQSWRQKARIQRTMEGDRNSKFYHSICQATRRRNFIGEMSFEGVTYTDPVHIKEGIYNFFKDHFKKTQQYRPSIRDLTLSQLSEAQSRSLEEEFSEGEVLLALNNCDGNKAPGPDGLNLNFIKRNWEAIKGDFMRFIKDFRRDGSNVNILNKTFIALIPKIGNPSSMKDFRPISSVGSMYKVLAKVLENRLKNVSSSIIGDTQIAFVKDRQLVDSFVIGNKVIHSWKRDKWVAFW</sequence>
<comment type="caution">
    <text evidence="2">The sequence shown here is derived from an EMBL/GenBank/DDBJ whole genome shotgun (WGS) entry which is preliminary data.</text>
</comment>
<dbReference type="AlphaFoldDB" id="A0AAE0A551"/>
<gene>
    <name evidence="2" type="ORF">Dsin_023912</name>
</gene>
<protein>
    <recommendedName>
        <fullName evidence="1">Endonuclease/exonuclease/phosphatase domain-containing protein</fullName>
    </recommendedName>
</protein>
<feature type="domain" description="Endonuclease/exonuclease/phosphatase" evidence="1">
    <location>
        <begin position="12"/>
        <end position="233"/>
    </location>
</feature>
<dbReference type="Proteomes" id="UP001281410">
    <property type="component" value="Unassembled WGS sequence"/>
</dbReference>
<keyword evidence="3" id="KW-1185">Reference proteome</keyword>
<evidence type="ECO:0000259" key="1">
    <source>
        <dbReference type="Pfam" id="PF03372"/>
    </source>
</evidence>
<dbReference type="PANTHER" id="PTHR33710:SF64">
    <property type="entry name" value="ENDONUCLEASE_EXONUCLEASE_PHOSPHATASE DOMAIN-CONTAINING PROTEIN"/>
    <property type="match status" value="1"/>
</dbReference>
<dbReference type="InterPro" id="IPR005135">
    <property type="entry name" value="Endo/exonuclease/phosphatase"/>
</dbReference>
<dbReference type="InterPro" id="IPR036691">
    <property type="entry name" value="Endo/exonu/phosph_ase_sf"/>
</dbReference>
<accession>A0AAE0A551</accession>
<organism evidence="2 3">
    <name type="scientific">Dipteronia sinensis</name>
    <dbReference type="NCBI Taxonomy" id="43782"/>
    <lineage>
        <taxon>Eukaryota</taxon>
        <taxon>Viridiplantae</taxon>
        <taxon>Streptophyta</taxon>
        <taxon>Embryophyta</taxon>
        <taxon>Tracheophyta</taxon>
        <taxon>Spermatophyta</taxon>
        <taxon>Magnoliopsida</taxon>
        <taxon>eudicotyledons</taxon>
        <taxon>Gunneridae</taxon>
        <taxon>Pentapetalae</taxon>
        <taxon>rosids</taxon>
        <taxon>malvids</taxon>
        <taxon>Sapindales</taxon>
        <taxon>Sapindaceae</taxon>
        <taxon>Hippocastanoideae</taxon>
        <taxon>Acereae</taxon>
        <taxon>Dipteronia</taxon>
    </lineage>
</organism>
<dbReference type="Gene3D" id="3.60.10.10">
    <property type="entry name" value="Endonuclease/exonuclease/phosphatase"/>
    <property type="match status" value="1"/>
</dbReference>
<evidence type="ECO:0000313" key="3">
    <source>
        <dbReference type="Proteomes" id="UP001281410"/>
    </source>
</evidence>
<dbReference type="SUPFAM" id="SSF56219">
    <property type="entry name" value="DNase I-like"/>
    <property type="match status" value="1"/>
</dbReference>
<dbReference type="EMBL" id="JANJYJ010000007">
    <property type="protein sequence ID" value="KAK3200497.1"/>
    <property type="molecule type" value="Genomic_DNA"/>
</dbReference>
<evidence type="ECO:0000313" key="2">
    <source>
        <dbReference type="EMBL" id="KAK3200497.1"/>
    </source>
</evidence>
<dbReference type="PANTHER" id="PTHR33710">
    <property type="entry name" value="BNAC02G09200D PROTEIN"/>
    <property type="match status" value="1"/>
</dbReference>
<reference evidence="2" key="1">
    <citation type="journal article" date="2023" name="Plant J.">
        <title>Genome sequences and population genomics provide insights into the demographic history, inbreeding, and mutation load of two 'living fossil' tree species of Dipteronia.</title>
        <authorList>
            <person name="Feng Y."/>
            <person name="Comes H.P."/>
            <person name="Chen J."/>
            <person name="Zhu S."/>
            <person name="Lu R."/>
            <person name="Zhang X."/>
            <person name="Li P."/>
            <person name="Qiu J."/>
            <person name="Olsen K.M."/>
            <person name="Qiu Y."/>
        </authorList>
    </citation>
    <scope>NUCLEOTIDE SEQUENCE</scope>
    <source>
        <strain evidence="2">NBL</strain>
    </source>
</reference>
<dbReference type="GO" id="GO:0003824">
    <property type="term" value="F:catalytic activity"/>
    <property type="evidence" value="ECO:0007669"/>
    <property type="project" value="InterPro"/>
</dbReference>